<dbReference type="AlphaFoldDB" id="A0A1F5VXR8"/>
<dbReference type="EMBL" id="MFGW01000008">
    <property type="protein sequence ID" value="OGF68242.1"/>
    <property type="molecule type" value="Genomic_DNA"/>
</dbReference>
<organism evidence="1 2">
    <name type="scientific">Candidatus Fischerbacteria bacterium RBG_13_37_8</name>
    <dbReference type="NCBI Taxonomy" id="1817863"/>
    <lineage>
        <taxon>Bacteria</taxon>
        <taxon>Candidatus Fischeribacteriota</taxon>
    </lineage>
</organism>
<evidence type="ECO:0000313" key="2">
    <source>
        <dbReference type="Proteomes" id="UP000178943"/>
    </source>
</evidence>
<protein>
    <submittedName>
        <fullName evidence="1">Uncharacterized protein</fullName>
    </submittedName>
</protein>
<reference evidence="1 2" key="1">
    <citation type="journal article" date="2016" name="Nat. Commun.">
        <title>Thousands of microbial genomes shed light on interconnected biogeochemical processes in an aquifer system.</title>
        <authorList>
            <person name="Anantharaman K."/>
            <person name="Brown C.T."/>
            <person name="Hug L.A."/>
            <person name="Sharon I."/>
            <person name="Castelle C.J."/>
            <person name="Probst A.J."/>
            <person name="Thomas B.C."/>
            <person name="Singh A."/>
            <person name="Wilkins M.J."/>
            <person name="Karaoz U."/>
            <person name="Brodie E.L."/>
            <person name="Williams K.H."/>
            <person name="Hubbard S.S."/>
            <person name="Banfield J.F."/>
        </authorList>
    </citation>
    <scope>NUCLEOTIDE SEQUENCE [LARGE SCALE GENOMIC DNA]</scope>
</reference>
<name>A0A1F5VXR8_9BACT</name>
<dbReference type="Proteomes" id="UP000178943">
    <property type="component" value="Unassembled WGS sequence"/>
</dbReference>
<gene>
    <name evidence="1" type="ORF">A2Y62_16090</name>
</gene>
<accession>A0A1F5VXR8</accession>
<proteinExistence type="predicted"/>
<evidence type="ECO:0000313" key="1">
    <source>
        <dbReference type="EMBL" id="OGF68242.1"/>
    </source>
</evidence>
<sequence>MEITIDKITERVVREAALRFISEQADILNINSAELGEVRITNTDSDYLWDVFITREVGGIPVRYANVSLGINHGNVSLWGVEKWGDIRLDLVPRIDKEQALVIGFNYIGGRLITDILTQEPQLEIVPIAPQWDGTIGRGYDHALVWSFIFKR</sequence>
<comment type="caution">
    <text evidence="1">The sequence shown here is derived from an EMBL/GenBank/DDBJ whole genome shotgun (WGS) entry which is preliminary data.</text>
</comment>